<feature type="transmembrane region" description="Helical" evidence="1">
    <location>
        <begin position="35"/>
        <end position="57"/>
    </location>
</feature>
<feature type="transmembrane region" description="Helical" evidence="1">
    <location>
        <begin position="212"/>
        <end position="235"/>
    </location>
</feature>
<dbReference type="GO" id="GO:0005886">
    <property type="term" value="C:plasma membrane"/>
    <property type="evidence" value="ECO:0007669"/>
    <property type="project" value="InterPro"/>
</dbReference>
<accession>A0AAN7WQK8</accession>
<dbReference type="GO" id="GO:0051285">
    <property type="term" value="C:cell cortex of cell tip"/>
    <property type="evidence" value="ECO:0007669"/>
    <property type="project" value="TreeGrafter"/>
</dbReference>
<keyword evidence="1" id="KW-0812">Transmembrane</keyword>
<name>A0AAN7WQK8_9PEZI</name>
<protein>
    <recommendedName>
        <fullName evidence="4">Integral membrane protein-like protein</fullName>
    </recommendedName>
</protein>
<feature type="transmembrane region" description="Helical" evidence="1">
    <location>
        <begin position="241"/>
        <end position="267"/>
    </location>
</feature>
<evidence type="ECO:0000313" key="3">
    <source>
        <dbReference type="Proteomes" id="UP001310594"/>
    </source>
</evidence>
<organism evidence="2 3">
    <name type="scientific">Elasticomyces elasticus</name>
    <dbReference type="NCBI Taxonomy" id="574655"/>
    <lineage>
        <taxon>Eukaryota</taxon>
        <taxon>Fungi</taxon>
        <taxon>Dikarya</taxon>
        <taxon>Ascomycota</taxon>
        <taxon>Pezizomycotina</taxon>
        <taxon>Dothideomycetes</taxon>
        <taxon>Dothideomycetidae</taxon>
        <taxon>Mycosphaerellales</taxon>
        <taxon>Teratosphaeriaceae</taxon>
        <taxon>Elasticomyces</taxon>
    </lineage>
</organism>
<evidence type="ECO:0008006" key="4">
    <source>
        <dbReference type="Google" id="ProtNLM"/>
    </source>
</evidence>
<dbReference type="AlphaFoldDB" id="A0AAN7WQK8"/>
<dbReference type="PANTHER" id="PTHR28019">
    <property type="entry name" value="CELL MEMBRANE PROTEIN YLR413W-RELATED"/>
    <property type="match status" value="1"/>
</dbReference>
<feature type="transmembrane region" description="Helical" evidence="1">
    <location>
        <begin position="288"/>
        <end position="308"/>
    </location>
</feature>
<reference evidence="2" key="1">
    <citation type="submission" date="2023-08" db="EMBL/GenBank/DDBJ databases">
        <title>Black Yeasts Isolated from many extreme environments.</title>
        <authorList>
            <person name="Coleine C."/>
            <person name="Stajich J.E."/>
            <person name="Selbmann L."/>
        </authorList>
    </citation>
    <scope>NUCLEOTIDE SEQUENCE</scope>
    <source>
        <strain evidence="2">CCFEE 5810</strain>
    </source>
</reference>
<dbReference type="InterPro" id="IPR009571">
    <property type="entry name" value="SUR7/Rim9-like_fungi"/>
</dbReference>
<comment type="caution">
    <text evidence="2">The sequence shown here is derived from an EMBL/GenBank/DDBJ whole genome shotgun (WGS) entry which is preliminary data.</text>
</comment>
<dbReference type="Pfam" id="PF06687">
    <property type="entry name" value="SUR7"/>
    <property type="match status" value="1"/>
</dbReference>
<keyword evidence="1" id="KW-1133">Transmembrane helix</keyword>
<evidence type="ECO:0000313" key="2">
    <source>
        <dbReference type="EMBL" id="KAK5706582.1"/>
    </source>
</evidence>
<gene>
    <name evidence="2" type="ORF">LTR97_001572</name>
</gene>
<keyword evidence="1" id="KW-0472">Membrane</keyword>
<dbReference type="GO" id="GO:0031505">
    <property type="term" value="P:fungal-type cell wall organization"/>
    <property type="evidence" value="ECO:0007669"/>
    <property type="project" value="TreeGrafter"/>
</dbReference>
<proteinExistence type="predicted"/>
<dbReference type="InterPro" id="IPR052413">
    <property type="entry name" value="SUR7_domain"/>
</dbReference>
<dbReference type="EMBL" id="JAVRQU010000002">
    <property type="protein sequence ID" value="KAK5706582.1"/>
    <property type="molecule type" value="Genomic_DNA"/>
</dbReference>
<sequence>MFLLFTGSDLGNLTRVTQRQSRRSNDINKTATMRFLALVPVLLSAAALVLTLLCLFAGSKQGFMEEYAIVTLNTSRIGASLLNTTSSGSSNPIISYIDNVTNSIESEINDGLASFARDLGLHDFYSAHLLDFCEGYYTPGPVPNSTLPRSQIHQNVTSCSNRTAMYTFNPRETLQKELNASGHSNINLTDLDWPSDVDKGLHALIIAQKATFVLYCIAAALIGFAMLLALISIFMEGRLSAFINVLVDWLAFLAIGLASAIATAVAVKASDVINKYGDKIGVHANKGTKFLTLTWVATAVMLVASMVWCFDCIAGRRNKRSAPRKGGYIDEPRY</sequence>
<evidence type="ECO:0000256" key="1">
    <source>
        <dbReference type="SAM" id="Phobius"/>
    </source>
</evidence>
<dbReference type="Proteomes" id="UP001310594">
    <property type="component" value="Unassembled WGS sequence"/>
</dbReference>
<dbReference type="PANTHER" id="PTHR28019:SF7">
    <property type="entry name" value="SUR7 PROTEIN"/>
    <property type="match status" value="1"/>
</dbReference>